<organism evidence="1 2">
    <name type="scientific">Paenibacillus solanacearum</name>
    <dbReference type="NCBI Taxonomy" id="2048548"/>
    <lineage>
        <taxon>Bacteria</taxon>
        <taxon>Bacillati</taxon>
        <taxon>Bacillota</taxon>
        <taxon>Bacilli</taxon>
        <taxon>Bacillales</taxon>
        <taxon>Paenibacillaceae</taxon>
        <taxon>Paenibacillus</taxon>
    </lineage>
</organism>
<comment type="caution">
    <text evidence="1">The sequence shown here is derived from an EMBL/GenBank/DDBJ whole genome shotgun (WGS) entry which is preliminary data.</text>
</comment>
<dbReference type="Proteomes" id="UP000693672">
    <property type="component" value="Unassembled WGS sequence"/>
</dbReference>
<dbReference type="Pfam" id="PF24704">
    <property type="entry name" value="DUF7667"/>
    <property type="match status" value="1"/>
</dbReference>
<protein>
    <submittedName>
        <fullName evidence="1">Uncharacterized protein</fullName>
    </submittedName>
</protein>
<accession>A0A916NR69</accession>
<dbReference type="EMBL" id="CAJVAS010000018">
    <property type="protein sequence ID" value="CAG7637444.1"/>
    <property type="molecule type" value="Genomic_DNA"/>
</dbReference>
<evidence type="ECO:0000313" key="2">
    <source>
        <dbReference type="Proteomes" id="UP000693672"/>
    </source>
</evidence>
<dbReference type="RefSeq" id="WP_218093585.1">
    <property type="nucleotide sequence ID" value="NZ_CAJVAS010000018.1"/>
</dbReference>
<evidence type="ECO:0000313" key="1">
    <source>
        <dbReference type="EMBL" id="CAG7637444.1"/>
    </source>
</evidence>
<proteinExistence type="predicted"/>
<name>A0A916NR69_9BACL</name>
<sequence>MQPFHYRMAELWTHHQARELTTEEHRELLICLQANALFARKLGELYNCAYAASVACDEQWGQELKNRIDAMEREFAIQLTDLKNLTP</sequence>
<keyword evidence="2" id="KW-1185">Reference proteome</keyword>
<gene>
    <name evidence="1" type="ORF">PAESOLCIP111_03844</name>
</gene>
<dbReference type="AlphaFoldDB" id="A0A916NR69"/>
<reference evidence="1" key="1">
    <citation type="submission" date="2021-06" db="EMBL/GenBank/DDBJ databases">
        <authorList>
            <person name="Criscuolo A."/>
        </authorList>
    </citation>
    <scope>NUCLEOTIDE SEQUENCE</scope>
    <source>
        <strain evidence="1">CIP111600</strain>
    </source>
</reference>
<dbReference type="InterPro" id="IPR056084">
    <property type="entry name" value="DUF7667"/>
</dbReference>